<proteinExistence type="predicted"/>
<sequence>MHSLHVILDLCMELRSSLFADC</sequence>
<organism evidence="1">
    <name type="scientific">Arundo donax</name>
    <name type="common">Giant reed</name>
    <name type="synonym">Donax arundinaceus</name>
    <dbReference type="NCBI Taxonomy" id="35708"/>
    <lineage>
        <taxon>Eukaryota</taxon>
        <taxon>Viridiplantae</taxon>
        <taxon>Streptophyta</taxon>
        <taxon>Embryophyta</taxon>
        <taxon>Tracheophyta</taxon>
        <taxon>Spermatophyta</taxon>
        <taxon>Magnoliopsida</taxon>
        <taxon>Liliopsida</taxon>
        <taxon>Poales</taxon>
        <taxon>Poaceae</taxon>
        <taxon>PACMAD clade</taxon>
        <taxon>Arundinoideae</taxon>
        <taxon>Arundineae</taxon>
        <taxon>Arundo</taxon>
    </lineage>
</organism>
<dbReference type="AlphaFoldDB" id="A0A0A9AA13"/>
<name>A0A0A9AA13_ARUDO</name>
<evidence type="ECO:0000313" key="1">
    <source>
        <dbReference type="EMBL" id="JAD46768.1"/>
    </source>
</evidence>
<reference evidence="1" key="2">
    <citation type="journal article" date="2015" name="Data Brief">
        <title>Shoot transcriptome of the giant reed, Arundo donax.</title>
        <authorList>
            <person name="Barrero R.A."/>
            <person name="Guerrero F.D."/>
            <person name="Moolhuijzen P."/>
            <person name="Goolsby J.A."/>
            <person name="Tidwell J."/>
            <person name="Bellgard S.E."/>
            <person name="Bellgard M.I."/>
        </authorList>
    </citation>
    <scope>NUCLEOTIDE SEQUENCE</scope>
    <source>
        <tissue evidence="1">Shoot tissue taken approximately 20 cm above the soil surface</tissue>
    </source>
</reference>
<dbReference type="EMBL" id="GBRH01251127">
    <property type="protein sequence ID" value="JAD46768.1"/>
    <property type="molecule type" value="Transcribed_RNA"/>
</dbReference>
<accession>A0A0A9AA13</accession>
<reference evidence="1" key="1">
    <citation type="submission" date="2014-09" db="EMBL/GenBank/DDBJ databases">
        <authorList>
            <person name="Magalhaes I.L.F."/>
            <person name="Oliveira U."/>
            <person name="Santos F.R."/>
            <person name="Vidigal T.H.D.A."/>
            <person name="Brescovit A.D."/>
            <person name="Santos A.J."/>
        </authorList>
    </citation>
    <scope>NUCLEOTIDE SEQUENCE</scope>
    <source>
        <tissue evidence="1">Shoot tissue taken approximately 20 cm above the soil surface</tissue>
    </source>
</reference>
<protein>
    <submittedName>
        <fullName evidence="1">Uncharacterized protein</fullName>
    </submittedName>
</protein>